<keyword evidence="3" id="KW-1185">Reference proteome</keyword>
<gene>
    <name evidence="2" type="primary">jg19169</name>
    <name evidence="2" type="ORF">PAEG_LOCUS24676</name>
</gene>
<comment type="caution">
    <text evidence="2">The sequence shown here is derived from an EMBL/GenBank/DDBJ whole genome shotgun (WGS) entry which is preliminary data.</text>
</comment>
<feature type="compositionally biased region" description="Polar residues" evidence="1">
    <location>
        <begin position="9"/>
        <end position="21"/>
    </location>
</feature>
<evidence type="ECO:0000313" key="3">
    <source>
        <dbReference type="Proteomes" id="UP000838756"/>
    </source>
</evidence>
<evidence type="ECO:0000313" key="2">
    <source>
        <dbReference type="EMBL" id="CAH2264762.1"/>
    </source>
</evidence>
<dbReference type="AlphaFoldDB" id="A0A8S4SAV5"/>
<feature type="region of interest" description="Disordered" evidence="1">
    <location>
        <begin position="1"/>
        <end position="79"/>
    </location>
</feature>
<evidence type="ECO:0000256" key="1">
    <source>
        <dbReference type="SAM" id="MobiDB-lite"/>
    </source>
</evidence>
<organism evidence="2 3">
    <name type="scientific">Pararge aegeria aegeria</name>
    <dbReference type="NCBI Taxonomy" id="348720"/>
    <lineage>
        <taxon>Eukaryota</taxon>
        <taxon>Metazoa</taxon>
        <taxon>Ecdysozoa</taxon>
        <taxon>Arthropoda</taxon>
        <taxon>Hexapoda</taxon>
        <taxon>Insecta</taxon>
        <taxon>Pterygota</taxon>
        <taxon>Neoptera</taxon>
        <taxon>Endopterygota</taxon>
        <taxon>Lepidoptera</taxon>
        <taxon>Glossata</taxon>
        <taxon>Ditrysia</taxon>
        <taxon>Papilionoidea</taxon>
        <taxon>Nymphalidae</taxon>
        <taxon>Satyrinae</taxon>
        <taxon>Satyrini</taxon>
        <taxon>Parargina</taxon>
        <taxon>Pararge</taxon>
    </lineage>
</organism>
<dbReference type="OrthoDB" id="7466345at2759"/>
<dbReference type="Proteomes" id="UP000838756">
    <property type="component" value="Unassembled WGS sequence"/>
</dbReference>
<proteinExistence type="predicted"/>
<sequence>MDEAHSSENRWTSESQGNGMATVNAALVDLQRSRQTASNESRGAVGHKRHKIVDFRTPYKRPTPSSGRKSIEVMMMTKV</sequence>
<protein>
    <submittedName>
        <fullName evidence="2">Jg19169 protein</fullName>
    </submittedName>
</protein>
<reference evidence="2" key="1">
    <citation type="submission" date="2022-03" db="EMBL/GenBank/DDBJ databases">
        <authorList>
            <person name="Lindestad O."/>
        </authorList>
    </citation>
    <scope>NUCLEOTIDE SEQUENCE</scope>
</reference>
<name>A0A8S4SAV5_9NEOP</name>
<dbReference type="EMBL" id="CAKXAJ010026261">
    <property type="protein sequence ID" value="CAH2264762.1"/>
    <property type="molecule type" value="Genomic_DNA"/>
</dbReference>
<accession>A0A8S4SAV5</accession>